<keyword evidence="7" id="KW-1185">Reference proteome</keyword>
<evidence type="ECO:0000256" key="2">
    <source>
        <dbReference type="ARBA" id="ARBA00022801"/>
    </source>
</evidence>
<dbReference type="InterPro" id="IPR029058">
    <property type="entry name" value="AB_hydrolase_fold"/>
</dbReference>
<proteinExistence type="inferred from homology"/>
<dbReference type="OrthoDB" id="425534at2759"/>
<feature type="chain" id="PRO_5025669792" description="Alpha/Beta hydrolase protein" evidence="3">
    <location>
        <begin position="18"/>
        <end position="568"/>
    </location>
</feature>
<dbReference type="AlphaFoldDB" id="A0A6A5YUX8"/>
<evidence type="ECO:0008006" key="8">
    <source>
        <dbReference type="Google" id="ProtNLM"/>
    </source>
</evidence>
<keyword evidence="3" id="KW-0732">Signal</keyword>
<name>A0A6A5YUX8_9PLEO</name>
<accession>A0A6A5YUX8</accession>
<dbReference type="PANTHER" id="PTHR43248">
    <property type="entry name" value="2-SUCCINYL-6-HYDROXY-2,4-CYCLOHEXADIENE-1-CARBOXYLATE SYNTHASE"/>
    <property type="match status" value="1"/>
</dbReference>
<reference evidence="6" key="1">
    <citation type="journal article" date="2020" name="Stud. Mycol.">
        <title>101 Dothideomycetes genomes: a test case for predicting lifestyles and emergence of pathogens.</title>
        <authorList>
            <person name="Haridas S."/>
            <person name="Albert R."/>
            <person name="Binder M."/>
            <person name="Bloem J."/>
            <person name="Labutti K."/>
            <person name="Salamov A."/>
            <person name="Andreopoulos B."/>
            <person name="Baker S."/>
            <person name="Barry K."/>
            <person name="Bills G."/>
            <person name="Bluhm B."/>
            <person name="Cannon C."/>
            <person name="Castanera R."/>
            <person name="Culley D."/>
            <person name="Daum C."/>
            <person name="Ezra D."/>
            <person name="Gonzalez J."/>
            <person name="Henrissat B."/>
            <person name="Kuo A."/>
            <person name="Liang C."/>
            <person name="Lipzen A."/>
            <person name="Lutzoni F."/>
            <person name="Magnuson J."/>
            <person name="Mondo S."/>
            <person name="Nolan M."/>
            <person name="Ohm R."/>
            <person name="Pangilinan J."/>
            <person name="Park H.-J."/>
            <person name="Ramirez L."/>
            <person name="Alfaro M."/>
            <person name="Sun H."/>
            <person name="Tritt A."/>
            <person name="Yoshinaga Y."/>
            <person name="Zwiers L.-H."/>
            <person name="Turgeon B."/>
            <person name="Goodwin S."/>
            <person name="Spatafora J."/>
            <person name="Crous P."/>
            <person name="Grigoriev I."/>
        </authorList>
    </citation>
    <scope>NUCLEOTIDE SEQUENCE</scope>
    <source>
        <strain evidence="6">CBS 627.86</strain>
    </source>
</reference>
<dbReference type="SUPFAM" id="SSF53474">
    <property type="entry name" value="alpha/beta-Hydrolases"/>
    <property type="match status" value="1"/>
</dbReference>
<feature type="domain" description="AB hydrolase-1" evidence="4">
    <location>
        <begin position="92"/>
        <end position="285"/>
    </location>
</feature>
<protein>
    <recommendedName>
        <fullName evidence="8">Alpha/Beta hydrolase protein</fullName>
    </recommendedName>
</protein>
<dbReference type="Pfam" id="PF08386">
    <property type="entry name" value="Abhydrolase_4"/>
    <property type="match status" value="1"/>
</dbReference>
<feature type="domain" description="Peptidase S33 tripeptidyl aminopeptidase-like C-terminal" evidence="5">
    <location>
        <begin position="445"/>
        <end position="537"/>
    </location>
</feature>
<dbReference type="InterPro" id="IPR000073">
    <property type="entry name" value="AB_hydrolase_1"/>
</dbReference>
<dbReference type="InterPro" id="IPR051601">
    <property type="entry name" value="Serine_prot/Carboxylest_S33"/>
</dbReference>
<evidence type="ECO:0000259" key="4">
    <source>
        <dbReference type="Pfam" id="PF00561"/>
    </source>
</evidence>
<dbReference type="Pfam" id="PF00561">
    <property type="entry name" value="Abhydrolase_1"/>
    <property type="match status" value="1"/>
</dbReference>
<evidence type="ECO:0000259" key="5">
    <source>
        <dbReference type="Pfam" id="PF08386"/>
    </source>
</evidence>
<dbReference type="Gene3D" id="3.40.50.1820">
    <property type="entry name" value="alpha/beta hydrolase"/>
    <property type="match status" value="1"/>
</dbReference>
<evidence type="ECO:0000256" key="3">
    <source>
        <dbReference type="SAM" id="SignalP"/>
    </source>
</evidence>
<dbReference type="EMBL" id="ML977336">
    <property type="protein sequence ID" value="KAF2110915.1"/>
    <property type="molecule type" value="Genomic_DNA"/>
</dbReference>
<keyword evidence="2" id="KW-0378">Hydrolase</keyword>
<organism evidence="6 7">
    <name type="scientific">Lophiotrema nucula</name>
    <dbReference type="NCBI Taxonomy" id="690887"/>
    <lineage>
        <taxon>Eukaryota</taxon>
        <taxon>Fungi</taxon>
        <taxon>Dikarya</taxon>
        <taxon>Ascomycota</taxon>
        <taxon>Pezizomycotina</taxon>
        <taxon>Dothideomycetes</taxon>
        <taxon>Pleosporomycetidae</taxon>
        <taxon>Pleosporales</taxon>
        <taxon>Lophiotremataceae</taxon>
        <taxon>Lophiotrema</taxon>
    </lineage>
</organism>
<dbReference type="PANTHER" id="PTHR43248:SF25">
    <property type="entry name" value="AB HYDROLASE-1 DOMAIN-CONTAINING PROTEIN-RELATED"/>
    <property type="match status" value="1"/>
</dbReference>
<evidence type="ECO:0000313" key="7">
    <source>
        <dbReference type="Proteomes" id="UP000799770"/>
    </source>
</evidence>
<evidence type="ECO:0000313" key="6">
    <source>
        <dbReference type="EMBL" id="KAF2110915.1"/>
    </source>
</evidence>
<dbReference type="Proteomes" id="UP000799770">
    <property type="component" value="Unassembled WGS sequence"/>
</dbReference>
<evidence type="ECO:0000256" key="1">
    <source>
        <dbReference type="ARBA" id="ARBA00010088"/>
    </source>
</evidence>
<gene>
    <name evidence="6" type="ORF">BDV96DRAFT_193162</name>
</gene>
<dbReference type="GO" id="GO:0016787">
    <property type="term" value="F:hydrolase activity"/>
    <property type="evidence" value="ECO:0007669"/>
    <property type="project" value="UniProtKB-KW"/>
</dbReference>
<comment type="similarity">
    <text evidence="1">Belongs to the peptidase S33 family.</text>
</comment>
<sequence>MLHQYQIFASLLAAATASPLSINSPNNTTNSTIAKSFKEVPLSATLQYVECFEGFKCANLEVPLDYDNTSIGTTNVAFLKWETPKQPAKGDILINPGGPGDSGVQYVENDLEILIGLFGDSYNIVGMDPRGVNNSGPIINCFPGQPGVRDYYDSQYYLKYDPHSPAQLVEHFEDAGAFGDWCMQTLNETARYANTPATARDMLQYAELLSESQGCDKTEAKVDYYGVSYGSALGTTFATLYPDRVGRMIIDGVVDVEDYYGGSWTQNVIQADQAVDQFFQECFNAKSNCSFYRNESSPAEIQQRFDAVLADLEKAPIPVSDPNLVQFPTTITHIDARSLLLQFIYNGQTNYPTIADQFSLLEQRNASLIITYLALAGTPKGLTLPLGGLEAAPEFSPVQPKLIIACNDQHGNYNISTVEKWQEYVSTLEGISRYAGGVWAAVITLQCRKLGFVPPETQQFPGFKKDLKTANPILFTTNTIDPVASSADKMSPFFADSVVLKQHAIGHGMQVAHSNCTTGYLTKFMETGELPPKGTVCEIEDKYFQVTEEAGGPTVQKRGIPKWSSIGW</sequence>
<feature type="signal peptide" evidence="3">
    <location>
        <begin position="1"/>
        <end position="17"/>
    </location>
</feature>
<dbReference type="InterPro" id="IPR013595">
    <property type="entry name" value="Pept_S33_TAP-like_C"/>
</dbReference>